<sequence>MPDPSPEQPPSWPPTSEPAATPTNPPRITARGVGHLPSTAPDDEPSAADRFMRPPQRPQQSGGLFEEAQPQQPGTFDGLDPEAQRSEWGAFDDATPSVPQQPGPQQARHAEPQYGQQSEAAYGDALQGDAPYGGAQRQPHQSQPSTPEPGRQESAPQGEWGEAPDWPPKSSQDWMHQQSQTGWGLTSGGASWTGAGEAPPPAAAPAPEAPEQGFGSAPQGFNQPQPAPEQGGDLEFPELRSDPYEADVYGHNQYRGEAGGQDLYRSDPYQAERIQAEAQQAREEYQAQQQSAPPFPPVPQQQGSYGDQRTGAPYGSGSDAFGPAGGEPPQQQQDPYFGAPDPYAQQDAPAAPQSAYAQSGYDQGGYDQPFEDPAYADQAAPAPEAVPAQRSEPAEAPEVPAEPAPSNTRVAPPTHRGVRYAIYGIGGLITLGLIIGIVLMLGAEPPREPTQPGNEGAGDASETGGADDALTPERYTELAAAAGTAEWFSWRYGDAGENGAEELAAASGDALATEPLFGDADRSIQGQLGYVTDESGLSGIDHVTVVESTDASLGITPRAGGRFTDEGRPELELQEGTTADCVAGLGGELGKPVALARPEQSAEVNAHSVIAFSSGIIATAGISGAQGGTCLQLPDGQVPTDVALTDGNELALVTTWTPETQTGSLVVIALGDKADSYQSSWSESYPGLPNPGHFGAAEIAGTVELPFTAPTSVDAWSNSGGSLSTERSDVAGGAGRDQVATAGYAIVGDLSASQVAVVDLASTLEGLAAQHYEGAEFKFDAAAGDAVGFDGGVADVAAAEGASAVATADGKVRELDGSLKETAATEVGANPTCLVVGSQSGAFIATSRGDAKVSWVSGGEVRKELADSRMADPLCASETPALNAQGYHGTAAVVLVTDYTGQKLHSYLDGQATIPGGATVGGDGFSYAGAYEVAGNPWGASVTVDLE</sequence>
<feature type="compositionally biased region" description="Low complexity" evidence="1">
    <location>
        <begin position="371"/>
        <end position="405"/>
    </location>
</feature>
<feature type="compositionally biased region" description="Pro residues" evidence="1">
    <location>
        <begin position="198"/>
        <end position="208"/>
    </location>
</feature>
<dbReference type="Proteomes" id="UP000681341">
    <property type="component" value="Unassembled WGS sequence"/>
</dbReference>
<organism evidence="2 3">
    <name type="scientific">Glycomyces niveus</name>
    <dbReference type="NCBI Taxonomy" id="2820287"/>
    <lineage>
        <taxon>Bacteria</taxon>
        <taxon>Bacillati</taxon>
        <taxon>Actinomycetota</taxon>
        <taxon>Actinomycetes</taxon>
        <taxon>Glycomycetales</taxon>
        <taxon>Glycomycetaceae</taxon>
        <taxon>Glycomyces</taxon>
    </lineage>
</organism>
<protein>
    <submittedName>
        <fullName evidence="2">Uncharacterized protein</fullName>
    </submittedName>
</protein>
<accession>A0ABS3U714</accession>
<proteinExistence type="predicted"/>
<feature type="compositionally biased region" description="Low complexity" evidence="1">
    <location>
        <begin position="269"/>
        <end position="279"/>
    </location>
</feature>
<feature type="region of interest" description="Disordered" evidence="1">
    <location>
        <begin position="446"/>
        <end position="468"/>
    </location>
</feature>
<feature type="region of interest" description="Disordered" evidence="1">
    <location>
        <begin position="1"/>
        <end position="413"/>
    </location>
</feature>
<feature type="compositionally biased region" description="Pro residues" evidence="1">
    <location>
        <begin position="1"/>
        <end position="16"/>
    </location>
</feature>
<gene>
    <name evidence="2" type="ORF">J5V16_11755</name>
</gene>
<evidence type="ECO:0000256" key="1">
    <source>
        <dbReference type="SAM" id="MobiDB-lite"/>
    </source>
</evidence>
<reference evidence="2 3" key="1">
    <citation type="submission" date="2021-03" db="EMBL/GenBank/DDBJ databases">
        <title>Glycomyces sp. nov., a novel actinomycete isolated from soil.</title>
        <authorList>
            <person name="Yang X."/>
            <person name="Xu X."/>
        </authorList>
    </citation>
    <scope>NUCLEOTIDE SEQUENCE [LARGE SCALE GENOMIC DNA]</scope>
    <source>
        <strain evidence="2 3">NEAU-S30</strain>
    </source>
</reference>
<evidence type="ECO:0000313" key="2">
    <source>
        <dbReference type="EMBL" id="MBO3733502.1"/>
    </source>
</evidence>
<feature type="compositionally biased region" description="Low complexity" evidence="1">
    <location>
        <begin position="327"/>
        <end position="359"/>
    </location>
</feature>
<feature type="compositionally biased region" description="Polar residues" evidence="1">
    <location>
        <begin position="169"/>
        <end position="190"/>
    </location>
</feature>
<evidence type="ECO:0000313" key="3">
    <source>
        <dbReference type="Proteomes" id="UP000681341"/>
    </source>
</evidence>
<dbReference type="EMBL" id="JAGFNP010000005">
    <property type="protein sequence ID" value="MBO3733502.1"/>
    <property type="molecule type" value="Genomic_DNA"/>
</dbReference>
<comment type="caution">
    <text evidence="2">The sequence shown here is derived from an EMBL/GenBank/DDBJ whole genome shotgun (WGS) entry which is preliminary data.</text>
</comment>
<keyword evidence="3" id="KW-1185">Reference proteome</keyword>
<name>A0ABS3U714_9ACTN</name>
<dbReference type="RefSeq" id="WP_208496444.1">
    <property type="nucleotide sequence ID" value="NZ_JAGFNP010000005.1"/>
</dbReference>